<dbReference type="RefSeq" id="WP_148316028.1">
    <property type="nucleotide sequence ID" value="NZ_CABKST010000223.1"/>
</dbReference>
<reference evidence="1 2" key="1">
    <citation type="submission" date="2020-04" db="EMBL/GenBank/DDBJ databases">
        <authorList>
            <person name="Hitch T.C.A."/>
            <person name="Wylensek D."/>
            <person name="Clavel T."/>
        </authorList>
    </citation>
    <scope>NUCLEOTIDE SEQUENCE [LARGE SCALE GENOMIC DNA]</scope>
    <source>
        <strain evidence="1 2">WB01_D5_05</strain>
    </source>
</reference>
<evidence type="ECO:0000313" key="1">
    <source>
        <dbReference type="EMBL" id="NME99610.1"/>
    </source>
</evidence>
<dbReference type="EMBL" id="JABAGO010000031">
    <property type="protein sequence ID" value="NME99610.1"/>
    <property type="molecule type" value="Genomic_DNA"/>
</dbReference>
<dbReference type="GeneID" id="92840802"/>
<comment type="caution">
    <text evidence="1">The sequence shown here is derived from an EMBL/GenBank/DDBJ whole genome shotgun (WGS) entry which is preliminary data.</text>
</comment>
<dbReference type="OrthoDB" id="7869153at2"/>
<gene>
    <name evidence="1" type="ORF">HF838_15325</name>
</gene>
<dbReference type="Pfam" id="PF14398">
    <property type="entry name" value="ATPgrasp_YheCD"/>
    <property type="match status" value="1"/>
</dbReference>
<dbReference type="SUPFAM" id="SSF56059">
    <property type="entry name" value="Glutathione synthetase ATP-binding domain-like"/>
    <property type="match status" value="1"/>
</dbReference>
<dbReference type="Gene3D" id="3.30.470.20">
    <property type="entry name" value="ATP-grasp fold, B domain"/>
    <property type="match status" value="1"/>
</dbReference>
<evidence type="ECO:0000313" key="2">
    <source>
        <dbReference type="Proteomes" id="UP000561326"/>
    </source>
</evidence>
<proteinExistence type="predicted"/>
<dbReference type="Proteomes" id="UP000561326">
    <property type="component" value="Unassembled WGS sequence"/>
</dbReference>
<dbReference type="AlphaFoldDB" id="A0A848D1S9"/>
<protein>
    <submittedName>
        <fullName evidence="1">YheC/YheD family protein</fullName>
    </submittedName>
</protein>
<sequence>MGDRMPGGKPRRREPGKWKLWNFFSEEDAIQPYLPPMAIFSEHTLQSYIGMYQLVFVKPDYGRGGRGVIKIWRTQNGYAYIREKGATIRCKTVESLYRKIKQHLQPGKRYLIQEGIRLAKINGRPFDIRLMMMREYGRWKYIGMLAKVAGPNSAVTNIARGKGYVTGVRYALKKSLNLSEASINALLEEMKELGFRTCRRFDEYNTTYWQVGLDLAVDKNGKLWIIEENTAPTQSLFARLKDKSMYRQIRRLNAIRKKRQQKR</sequence>
<organism evidence="1 2">
    <name type="scientific">Aneurinibacillus aneurinilyticus</name>
    <name type="common">Bacillus aneurinolyticus</name>
    <dbReference type="NCBI Taxonomy" id="1391"/>
    <lineage>
        <taxon>Bacteria</taxon>
        <taxon>Bacillati</taxon>
        <taxon>Bacillota</taxon>
        <taxon>Bacilli</taxon>
        <taxon>Bacillales</taxon>
        <taxon>Paenibacillaceae</taxon>
        <taxon>Aneurinibacillus group</taxon>
        <taxon>Aneurinibacillus</taxon>
    </lineage>
</organism>
<dbReference type="InterPro" id="IPR026838">
    <property type="entry name" value="YheC/D"/>
</dbReference>
<name>A0A848D1S9_ANEAE</name>
<accession>A0A848D1S9</accession>